<proteinExistence type="predicted"/>
<name>C4GMC4_9NEIS</name>
<dbReference type="HOGENOM" id="CLU_2954405_0_0_4"/>
<dbReference type="AlphaFoldDB" id="C4GMC4"/>
<dbReference type="Proteomes" id="UP000003009">
    <property type="component" value="Unassembled WGS sequence"/>
</dbReference>
<sequence>MWISGCLGVSGCLMLGFRTCIHYFHRHLLCPKNAATALKMLARCSTFLRFLPCIHAFMS</sequence>
<keyword evidence="2" id="KW-1185">Reference proteome</keyword>
<comment type="caution">
    <text evidence="1">The sequence shown here is derived from an EMBL/GenBank/DDBJ whole genome shotgun (WGS) entry which is preliminary data.</text>
</comment>
<evidence type="ECO:0000313" key="2">
    <source>
        <dbReference type="Proteomes" id="UP000003009"/>
    </source>
</evidence>
<gene>
    <name evidence="1" type="ORF">GCWU000324_02857</name>
</gene>
<reference evidence="1" key="1">
    <citation type="submission" date="2009-04" db="EMBL/GenBank/DDBJ databases">
        <authorList>
            <person name="Weinstock G."/>
            <person name="Sodergren E."/>
            <person name="Clifton S."/>
            <person name="Fulton L."/>
            <person name="Fulton B."/>
            <person name="Courtney L."/>
            <person name="Fronick C."/>
            <person name="Harrison M."/>
            <person name="Strong C."/>
            <person name="Farmer C."/>
            <person name="Delahaunty K."/>
            <person name="Markovic C."/>
            <person name="Hall O."/>
            <person name="Minx P."/>
            <person name="Tomlinson C."/>
            <person name="Mitreva M."/>
            <person name="Nelson J."/>
            <person name="Hou S."/>
            <person name="Wollam A."/>
            <person name="Pepin K.H."/>
            <person name="Johnson M."/>
            <person name="Bhonagiri V."/>
            <person name="Nash W.E."/>
            <person name="Warren W."/>
            <person name="Chinwalla A."/>
            <person name="Mardis E.R."/>
            <person name="Wilson R.K."/>
        </authorList>
    </citation>
    <scope>NUCLEOTIDE SEQUENCE [LARGE SCALE GENOMIC DNA]</scope>
    <source>
        <strain evidence="1">ATCC 51147</strain>
    </source>
</reference>
<protein>
    <submittedName>
        <fullName evidence="1">Uncharacterized protein</fullName>
    </submittedName>
</protein>
<organism evidence="1 2">
    <name type="scientific">Kingella oralis ATCC 51147</name>
    <dbReference type="NCBI Taxonomy" id="629741"/>
    <lineage>
        <taxon>Bacteria</taxon>
        <taxon>Pseudomonadati</taxon>
        <taxon>Pseudomonadota</taxon>
        <taxon>Betaproteobacteria</taxon>
        <taxon>Neisseriales</taxon>
        <taxon>Neisseriaceae</taxon>
        <taxon>Kingella</taxon>
    </lineage>
</organism>
<accession>C4GMC4</accession>
<evidence type="ECO:0000313" key="1">
    <source>
        <dbReference type="EMBL" id="EEP66882.1"/>
    </source>
</evidence>
<dbReference type="EMBL" id="ACJW02000007">
    <property type="protein sequence ID" value="EEP66882.1"/>
    <property type="molecule type" value="Genomic_DNA"/>
</dbReference>